<dbReference type="HOGENOM" id="CLU_2208774_0_0_6"/>
<sequence>MANKSTRIRKYNLITLFVVALLAAFYELQIPRSSHLITDNIYSFIIIGIAFGLIVNFSLPLLIARLINFIANLFRKSKRPFSYIVVWVFFLIITSATVFYFLSLLCC</sequence>
<dbReference type="EMBL" id="FMVN01000008">
    <property type="protein sequence ID" value="SCY44815.1"/>
    <property type="molecule type" value="Genomic_DNA"/>
</dbReference>
<keyword evidence="5" id="KW-1185">Reference proteome</keyword>
<protein>
    <submittedName>
        <fullName evidence="2">Uncharacterized protein</fullName>
    </submittedName>
</protein>
<reference evidence="3 5" key="3">
    <citation type="submission" date="2016-10" db="EMBL/GenBank/DDBJ databases">
        <authorList>
            <person name="Varghese N."/>
            <person name="Submissions S."/>
        </authorList>
    </citation>
    <scope>NUCLEOTIDE SEQUENCE [LARGE SCALE GENOMIC DNA]</scope>
    <source>
        <strain evidence="3 5">ATCC 33218</strain>
    </source>
</reference>
<dbReference type="KEGG" id="tmc:LMI_2246"/>
<name>A0A098GJ40_LEGMI</name>
<proteinExistence type="predicted"/>
<gene>
    <name evidence="2" type="ORF">LMI_2246</name>
    <name evidence="3" type="ORF">SAMN02982997_01723</name>
</gene>
<evidence type="ECO:0000313" key="5">
    <source>
        <dbReference type="Proteomes" id="UP000182998"/>
    </source>
</evidence>
<feature type="transmembrane region" description="Helical" evidence="1">
    <location>
        <begin position="41"/>
        <end position="63"/>
    </location>
</feature>
<evidence type="ECO:0000256" key="1">
    <source>
        <dbReference type="SAM" id="Phobius"/>
    </source>
</evidence>
<feature type="transmembrane region" description="Helical" evidence="1">
    <location>
        <begin position="12"/>
        <end position="29"/>
    </location>
</feature>
<accession>A0A098GJ40</accession>
<dbReference type="EMBL" id="LN614830">
    <property type="protein sequence ID" value="CEG61516.1"/>
    <property type="molecule type" value="Genomic_DNA"/>
</dbReference>
<evidence type="ECO:0000313" key="3">
    <source>
        <dbReference type="EMBL" id="SCY44815.1"/>
    </source>
</evidence>
<organism evidence="2 4">
    <name type="scientific">Legionella micdadei</name>
    <name type="common">Tatlockia micdadei</name>
    <dbReference type="NCBI Taxonomy" id="451"/>
    <lineage>
        <taxon>Bacteria</taxon>
        <taxon>Pseudomonadati</taxon>
        <taxon>Pseudomonadota</taxon>
        <taxon>Gammaproteobacteria</taxon>
        <taxon>Legionellales</taxon>
        <taxon>Legionellaceae</taxon>
        <taxon>Legionella</taxon>
    </lineage>
</organism>
<reference evidence="4" key="2">
    <citation type="submission" date="2014-09" db="EMBL/GenBank/DDBJ databases">
        <authorList>
            <person name="Gomez-Valero L."/>
        </authorList>
    </citation>
    <scope>NUCLEOTIDE SEQUENCE [LARGE SCALE GENOMIC DNA]</scope>
    <source>
        <strain evidence="4">ATCC33218</strain>
    </source>
</reference>
<evidence type="ECO:0000313" key="2">
    <source>
        <dbReference type="EMBL" id="CEG61516.1"/>
    </source>
</evidence>
<reference evidence="2" key="1">
    <citation type="submission" date="2014-09" db="EMBL/GenBank/DDBJ databases">
        <authorList>
            <person name="GOMEZ-VALERO Laura"/>
        </authorList>
    </citation>
    <scope>NUCLEOTIDE SEQUENCE</scope>
    <source>
        <strain evidence="2">ATCC33218</strain>
    </source>
</reference>
<feature type="transmembrane region" description="Helical" evidence="1">
    <location>
        <begin position="84"/>
        <end position="105"/>
    </location>
</feature>
<keyword evidence="1" id="KW-1133">Transmembrane helix</keyword>
<dbReference type="AlphaFoldDB" id="A0A098GJ40"/>
<dbReference type="Proteomes" id="UP000032414">
    <property type="component" value="Chromosome I"/>
</dbReference>
<dbReference type="Proteomes" id="UP000182998">
    <property type="component" value="Unassembled WGS sequence"/>
</dbReference>
<keyword evidence="1" id="KW-0472">Membrane</keyword>
<dbReference type="PATRIC" id="fig|451.8.peg.3039"/>
<evidence type="ECO:0000313" key="4">
    <source>
        <dbReference type="Proteomes" id="UP000032414"/>
    </source>
</evidence>
<keyword evidence="1" id="KW-0812">Transmembrane</keyword>